<evidence type="ECO:0000256" key="1">
    <source>
        <dbReference type="SAM" id="MobiDB-lite"/>
    </source>
</evidence>
<evidence type="ECO:0000313" key="3">
    <source>
        <dbReference type="Proteomes" id="UP001180020"/>
    </source>
</evidence>
<feature type="region of interest" description="Disordered" evidence="1">
    <location>
        <begin position="1"/>
        <end position="33"/>
    </location>
</feature>
<reference evidence="2" key="1">
    <citation type="journal article" date="2023" name="Nat. Commun.">
        <title>Diploid and tetraploid genomes of Acorus and the evolution of monocots.</title>
        <authorList>
            <person name="Ma L."/>
            <person name="Liu K.W."/>
            <person name="Li Z."/>
            <person name="Hsiao Y.Y."/>
            <person name="Qi Y."/>
            <person name="Fu T."/>
            <person name="Tang G.D."/>
            <person name="Zhang D."/>
            <person name="Sun W.H."/>
            <person name="Liu D.K."/>
            <person name="Li Y."/>
            <person name="Chen G.Z."/>
            <person name="Liu X.D."/>
            <person name="Liao X.Y."/>
            <person name="Jiang Y.T."/>
            <person name="Yu X."/>
            <person name="Hao Y."/>
            <person name="Huang J."/>
            <person name="Zhao X.W."/>
            <person name="Ke S."/>
            <person name="Chen Y.Y."/>
            <person name="Wu W.L."/>
            <person name="Hsu J.L."/>
            <person name="Lin Y.F."/>
            <person name="Huang M.D."/>
            <person name="Li C.Y."/>
            <person name="Huang L."/>
            <person name="Wang Z.W."/>
            <person name="Zhao X."/>
            <person name="Zhong W.Y."/>
            <person name="Peng D.H."/>
            <person name="Ahmad S."/>
            <person name="Lan S."/>
            <person name="Zhang J.S."/>
            <person name="Tsai W.C."/>
            <person name="Van de Peer Y."/>
            <person name="Liu Z.J."/>
        </authorList>
    </citation>
    <scope>NUCLEOTIDE SEQUENCE</scope>
    <source>
        <strain evidence="2">CP</strain>
    </source>
</reference>
<protein>
    <submittedName>
        <fullName evidence="2">Uncharacterized protein</fullName>
    </submittedName>
</protein>
<feature type="compositionally biased region" description="Basic and acidic residues" evidence="1">
    <location>
        <begin position="1"/>
        <end position="28"/>
    </location>
</feature>
<dbReference type="AlphaFoldDB" id="A0AAV9CSI9"/>
<reference evidence="2" key="2">
    <citation type="submission" date="2023-06" db="EMBL/GenBank/DDBJ databases">
        <authorList>
            <person name="Ma L."/>
            <person name="Liu K.-W."/>
            <person name="Li Z."/>
            <person name="Hsiao Y.-Y."/>
            <person name="Qi Y."/>
            <person name="Fu T."/>
            <person name="Tang G."/>
            <person name="Zhang D."/>
            <person name="Sun W.-H."/>
            <person name="Liu D.-K."/>
            <person name="Li Y."/>
            <person name="Chen G.-Z."/>
            <person name="Liu X.-D."/>
            <person name="Liao X.-Y."/>
            <person name="Jiang Y.-T."/>
            <person name="Yu X."/>
            <person name="Hao Y."/>
            <person name="Huang J."/>
            <person name="Zhao X.-W."/>
            <person name="Ke S."/>
            <person name="Chen Y.-Y."/>
            <person name="Wu W.-L."/>
            <person name="Hsu J.-L."/>
            <person name="Lin Y.-F."/>
            <person name="Huang M.-D."/>
            <person name="Li C.-Y."/>
            <person name="Huang L."/>
            <person name="Wang Z.-W."/>
            <person name="Zhao X."/>
            <person name="Zhong W.-Y."/>
            <person name="Peng D.-H."/>
            <person name="Ahmad S."/>
            <person name="Lan S."/>
            <person name="Zhang J.-S."/>
            <person name="Tsai W.-C."/>
            <person name="Van De Peer Y."/>
            <person name="Liu Z.-J."/>
        </authorList>
    </citation>
    <scope>NUCLEOTIDE SEQUENCE</scope>
    <source>
        <strain evidence="2">CP</strain>
        <tissue evidence="2">Leaves</tissue>
    </source>
</reference>
<organism evidence="2 3">
    <name type="scientific">Acorus calamus</name>
    <name type="common">Sweet flag</name>
    <dbReference type="NCBI Taxonomy" id="4465"/>
    <lineage>
        <taxon>Eukaryota</taxon>
        <taxon>Viridiplantae</taxon>
        <taxon>Streptophyta</taxon>
        <taxon>Embryophyta</taxon>
        <taxon>Tracheophyta</taxon>
        <taxon>Spermatophyta</taxon>
        <taxon>Magnoliopsida</taxon>
        <taxon>Liliopsida</taxon>
        <taxon>Acoraceae</taxon>
        <taxon>Acorus</taxon>
    </lineage>
</organism>
<evidence type="ECO:0000313" key="2">
    <source>
        <dbReference type="EMBL" id="KAK1291815.1"/>
    </source>
</evidence>
<accession>A0AAV9CSI9</accession>
<sequence>MTEEEEYRKSRNEVESCMRRPGKSREMDGGGVKSNSVLGSGWNGLALGIVSTLWPDEGVEQWNAVGKEVEDINKVGDKLFWEICLARGYP</sequence>
<proteinExistence type="predicted"/>
<dbReference type="Proteomes" id="UP001180020">
    <property type="component" value="Unassembled WGS sequence"/>
</dbReference>
<name>A0AAV9CSI9_ACOCL</name>
<dbReference type="EMBL" id="JAUJYO010000017">
    <property type="protein sequence ID" value="KAK1291815.1"/>
    <property type="molecule type" value="Genomic_DNA"/>
</dbReference>
<keyword evidence="3" id="KW-1185">Reference proteome</keyword>
<gene>
    <name evidence="2" type="ORF">QJS10_CPB17g01472</name>
</gene>
<comment type="caution">
    <text evidence="2">The sequence shown here is derived from an EMBL/GenBank/DDBJ whole genome shotgun (WGS) entry which is preliminary data.</text>
</comment>